<dbReference type="PANTHER" id="PTHR48480">
    <property type="match status" value="1"/>
</dbReference>
<keyword evidence="8" id="KW-1185">Reference proteome</keyword>
<evidence type="ECO:0000256" key="1">
    <source>
        <dbReference type="ARBA" id="ARBA00022670"/>
    </source>
</evidence>
<evidence type="ECO:0000256" key="3">
    <source>
        <dbReference type="ARBA" id="ARBA00022801"/>
    </source>
</evidence>
<accession>A0A3P7LRU5</accession>
<reference evidence="7 8" key="1">
    <citation type="submission" date="2018-11" db="EMBL/GenBank/DDBJ databases">
        <authorList>
            <consortium name="Pathogen Informatics"/>
        </authorList>
    </citation>
    <scope>NUCLEOTIDE SEQUENCE [LARGE SCALE GENOMIC DNA]</scope>
</reference>
<organism evidence="7 8">
    <name type="scientific">Dibothriocephalus latus</name>
    <name type="common">Fish tapeworm</name>
    <name type="synonym">Diphyllobothrium latum</name>
    <dbReference type="NCBI Taxonomy" id="60516"/>
    <lineage>
        <taxon>Eukaryota</taxon>
        <taxon>Metazoa</taxon>
        <taxon>Spiralia</taxon>
        <taxon>Lophotrochozoa</taxon>
        <taxon>Platyhelminthes</taxon>
        <taxon>Cestoda</taxon>
        <taxon>Eucestoda</taxon>
        <taxon>Diphyllobothriidea</taxon>
        <taxon>Diphyllobothriidae</taxon>
        <taxon>Dibothriocephalus</taxon>
    </lineage>
</organism>
<dbReference type="Pfam" id="PF05195">
    <property type="entry name" value="AMP_N"/>
    <property type="match status" value="1"/>
</dbReference>
<evidence type="ECO:0000313" key="7">
    <source>
        <dbReference type="EMBL" id="VDN14417.1"/>
    </source>
</evidence>
<protein>
    <recommendedName>
        <fullName evidence="6">Aminopeptidase P N-terminal domain-containing protein</fullName>
    </recommendedName>
</protein>
<dbReference type="SMART" id="SM01011">
    <property type="entry name" value="AMP_N"/>
    <property type="match status" value="1"/>
</dbReference>
<feature type="domain" description="Aminopeptidase P N-terminal" evidence="6">
    <location>
        <begin position="17"/>
        <end position="166"/>
    </location>
</feature>
<dbReference type="SUPFAM" id="SSF53092">
    <property type="entry name" value="Creatinase/prolidase N-terminal domain"/>
    <property type="match status" value="1"/>
</dbReference>
<keyword evidence="5" id="KW-0482">Metalloprotease</keyword>
<dbReference type="GO" id="GO:0070006">
    <property type="term" value="F:metalloaminopeptidase activity"/>
    <property type="evidence" value="ECO:0007669"/>
    <property type="project" value="InterPro"/>
</dbReference>
<evidence type="ECO:0000256" key="2">
    <source>
        <dbReference type="ARBA" id="ARBA00022723"/>
    </source>
</evidence>
<gene>
    <name evidence="7" type="ORF">DILT_LOCUS10248</name>
</gene>
<dbReference type="GO" id="GO:0016805">
    <property type="term" value="F:dipeptidase activity"/>
    <property type="evidence" value="ECO:0007669"/>
    <property type="project" value="UniProtKB-KW"/>
</dbReference>
<dbReference type="InterPro" id="IPR029149">
    <property type="entry name" value="Creatin/AminoP/Spt16_N"/>
</dbReference>
<dbReference type="AlphaFoldDB" id="A0A3P7LRU5"/>
<dbReference type="Proteomes" id="UP000281553">
    <property type="component" value="Unassembled WGS sequence"/>
</dbReference>
<sequence length="179" mass="19624">MSSTGAYFKLGENALAVPMELHKLNRANLCRRIQKVWSDLAATTGGAPTQDLAGVYILLQGGSAVPHGGSDADDVFRQESYFHWAFGGLEPDWYGAIEVTTQRAILFVPEIPESVAVYIGEPLSRAQIAERYAVDEVHFTNKICDFFTDHKAALLLTLYGLNTDSGRPTAEAKFEGIEK</sequence>
<dbReference type="Gene3D" id="3.40.350.10">
    <property type="entry name" value="Creatinase/prolidase N-terminal domain"/>
    <property type="match status" value="1"/>
</dbReference>
<evidence type="ECO:0000256" key="4">
    <source>
        <dbReference type="ARBA" id="ARBA00022997"/>
    </source>
</evidence>
<evidence type="ECO:0000259" key="6">
    <source>
        <dbReference type="SMART" id="SM01011"/>
    </source>
</evidence>
<dbReference type="GO" id="GO:0030145">
    <property type="term" value="F:manganese ion binding"/>
    <property type="evidence" value="ECO:0007669"/>
    <property type="project" value="InterPro"/>
</dbReference>
<evidence type="ECO:0000313" key="8">
    <source>
        <dbReference type="Proteomes" id="UP000281553"/>
    </source>
</evidence>
<dbReference type="InterPro" id="IPR052433">
    <property type="entry name" value="X-Pro_dipept-like"/>
</dbReference>
<name>A0A3P7LRU5_DIBLA</name>
<keyword evidence="3" id="KW-0378">Hydrolase</keyword>
<dbReference type="GO" id="GO:0006508">
    <property type="term" value="P:proteolysis"/>
    <property type="evidence" value="ECO:0007669"/>
    <property type="project" value="UniProtKB-KW"/>
</dbReference>
<evidence type="ECO:0000256" key="5">
    <source>
        <dbReference type="ARBA" id="ARBA00023049"/>
    </source>
</evidence>
<keyword evidence="4" id="KW-0224">Dipeptidase</keyword>
<keyword evidence="2" id="KW-0479">Metal-binding</keyword>
<keyword evidence="1" id="KW-0645">Protease</keyword>
<dbReference type="InterPro" id="IPR007865">
    <property type="entry name" value="Aminopep_P_N"/>
</dbReference>
<proteinExistence type="predicted"/>
<dbReference type="EMBL" id="UYRU01059214">
    <property type="protein sequence ID" value="VDN14417.1"/>
    <property type="molecule type" value="Genomic_DNA"/>
</dbReference>
<dbReference type="PANTHER" id="PTHR48480:SF2">
    <property type="entry name" value="PEPTIDASE D"/>
    <property type="match status" value="1"/>
</dbReference>
<dbReference type="OrthoDB" id="10261878at2759"/>